<keyword evidence="5" id="KW-0255">Endonuclease</keyword>
<dbReference type="InterPro" id="IPR044946">
    <property type="entry name" value="Restrct_endonuc_typeI_TRD_sf"/>
</dbReference>
<keyword evidence="3" id="KW-0238">DNA-binding</keyword>
<comment type="caution">
    <text evidence="5">The sequence shown here is derived from an EMBL/GenBank/DDBJ whole genome shotgun (WGS) entry which is preliminary data.</text>
</comment>
<dbReference type="Pfam" id="PF01420">
    <property type="entry name" value="Methylase_S"/>
    <property type="match status" value="1"/>
</dbReference>
<keyword evidence="5" id="KW-0378">Hydrolase</keyword>
<dbReference type="GO" id="GO:0009307">
    <property type="term" value="P:DNA restriction-modification system"/>
    <property type="evidence" value="ECO:0007669"/>
    <property type="project" value="UniProtKB-KW"/>
</dbReference>
<evidence type="ECO:0000256" key="2">
    <source>
        <dbReference type="ARBA" id="ARBA00022747"/>
    </source>
</evidence>
<dbReference type="GO" id="GO:0003677">
    <property type="term" value="F:DNA binding"/>
    <property type="evidence" value="ECO:0007669"/>
    <property type="project" value="UniProtKB-KW"/>
</dbReference>
<dbReference type="PANTHER" id="PTHR30408:SF12">
    <property type="entry name" value="TYPE I RESTRICTION ENZYME MJAVIII SPECIFICITY SUBUNIT"/>
    <property type="match status" value="1"/>
</dbReference>
<dbReference type="Gene3D" id="1.10.287.1120">
    <property type="entry name" value="Bipartite methylase S protein"/>
    <property type="match status" value="1"/>
</dbReference>
<evidence type="ECO:0000256" key="3">
    <source>
        <dbReference type="ARBA" id="ARBA00023125"/>
    </source>
</evidence>
<gene>
    <name evidence="5" type="ORF">L0N01_20475</name>
</gene>
<evidence type="ECO:0000313" key="5">
    <source>
        <dbReference type="EMBL" id="MCG4690960.1"/>
    </source>
</evidence>
<sequence length="201" mass="23660">MFPQEGETVPKVRFKGFEGEWDFVTAGEVFRTTNVRNRPDLPVLSATQDKGMVKRSDIGYQVFHDKSNETTYKHILPGQFIIHLRSFQGGFAHSNIEGIVSPAYTVMEFKNKEFHYDYFWKYIFTSKEFIKRLELITYGIRDGRTISFDEFKEMDFFIPSKLEQQKIASYFCNLDKQISLQTQRLEKLKQIKAACLDKMFV</sequence>
<dbReference type="InterPro" id="IPR000055">
    <property type="entry name" value="Restrct_endonuc_typeI_TRD"/>
</dbReference>
<proteinExistence type="inferred from homology"/>
<organism evidence="5 6">
    <name type="scientific">Phocaeicola vulgatus</name>
    <name type="common">Bacteroides vulgatus</name>
    <dbReference type="NCBI Taxonomy" id="821"/>
    <lineage>
        <taxon>Bacteria</taxon>
        <taxon>Pseudomonadati</taxon>
        <taxon>Bacteroidota</taxon>
        <taxon>Bacteroidia</taxon>
        <taxon>Bacteroidales</taxon>
        <taxon>Bacteroidaceae</taxon>
        <taxon>Phocaeicola</taxon>
    </lineage>
</organism>
<dbReference type="Proteomes" id="UP001200843">
    <property type="component" value="Unassembled WGS sequence"/>
</dbReference>
<dbReference type="EC" id="3.1.21.-" evidence="5"/>
<protein>
    <submittedName>
        <fullName evidence="5">Restriction endonuclease subunit S</fullName>
        <ecNumber evidence="5">3.1.21.-</ecNumber>
    </submittedName>
</protein>
<dbReference type="GO" id="GO:0016787">
    <property type="term" value="F:hydrolase activity"/>
    <property type="evidence" value="ECO:0007669"/>
    <property type="project" value="UniProtKB-KW"/>
</dbReference>
<dbReference type="GO" id="GO:0004519">
    <property type="term" value="F:endonuclease activity"/>
    <property type="evidence" value="ECO:0007669"/>
    <property type="project" value="UniProtKB-KW"/>
</dbReference>
<reference evidence="5" key="1">
    <citation type="submission" date="2022-01" db="EMBL/GenBank/DDBJ databases">
        <title>Collection of gut derived symbiotic bacterial strains cultured from healthy donors.</title>
        <authorList>
            <person name="Lin H."/>
            <person name="Kohout C."/>
            <person name="Waligurski E."/>
            <person name="Pamer E.G."/>
        </authorList>
    </citation>
    <scope>NUCLEOTIDE SEQUENCE</scope>
    <source>
        <strain evidence="5">DFI.6.72</strain>
    </source>
</reference>
<dbReference type="PANTHER" id="PTHR30408">
    <property type="entry name" value="TYPE-1 RESTRICTION ENZYME ECOKI SPECIFICITY PROTEIN"/>
    <property type="match status" value="1"/>
</dbReference>
<evidence type="ECO:0000259" key="4">
    <source>
        <dbReference type="Pfam" id="PF01420"/>
    </source>
</evidence>
<dbReference type="Gene3D" id="3.90.220.20">
    <property type="entry name" value="DNA methylase specificity domains"/>
    <property type="match status" value="1"/>
</dbReference>
<dbReference type="RefSeq" id="WP_115649207.1">
    <property type="nucleotide sequence ID" value="NZ_JAJCKB010000041.1"/>
</dbReference>
<keyword evidence="5" id="KW-0540">Nuclease</keyword>
<feature type="domain" description="Type I restriction modification DNA specificity" evidence="4">
    <location>
        <begin position="20"/>
        <end position="190"/>
    </location>
</feature>
<comment type="similarity">
    <text evidence="1">Belongs to the type-I restriction system S methylase family.</text>
</comment>
<dbReference type="AlphaFoldDB" id="A0AAW5BT27"/>
<dbReference type="InterPro" id="IPR052021">
    <property type="entry name" value="Type-I_RS_S_subunit"/>
</dbReference>
<dbReference type="EMBL" id="JAKNGO010000079">
    <property type="protein sequence ID" value="MCG4690960.1"/>
    <property type="molecule type" value="Genomic_DNA"/>
</dbReference>
<evidence type="ECO:0000256" key="1">
    <source>
        <dbReference type="ARBA" id="ARBA00010923"/>
    </source>
</evidence>
<keyword evidence="2" id="KW-0680">Restriction system</keyword>
<evidence type="ECO:0000313" key="6">
    <source>
        <dbReference type="Proteomes" id="UP001200843"/>
    </source>
</evidence>
<dbReference type="SUPFAM" id="SSF116734">
    <property type="entry name" value="DNA methylase specificity domain"/>
    <property type="match status" value="1"/>
</dbReference>
<name>A0AAW5BT27_PHOVU</name>
<accession>A0AAW5BT27</accession>